<reference evidence="1" key="1">
    <citation type="submission" date="2022-09" db="EMBL/GenBank/DDBJ databases">
        <title>Interaction between co-microsymbionts with complementary sets of symbiotic genes in legume-rhizobium systems.</title>
        <authorList>
            <person name="Safronova V."/>
            <person name="Sazanova A."/>
            <person name="Afonin A."/>
            <person name="Chirak E."/>
        </authorList>
    </citation>
    <scope>NUCLEOTIDE SEQUENCE</scope>
    <source>
        <strain evidence="1">A18/3m</strain>
    </source>
</reference>
<sequence length="143" mass="16032">MAEQIFGADTTPAREHRPVWQAMWRGLRCRCPHCGEGKLFRAFVKPVDNCAVCGEDYTHQRADDFPAYITITIVGHIVLGGFLAVETLFILSNWVHLAIWVPLTILLSIGLLQPVKGAIIGLQWANYMHGFGGETDDQEPREQ</sequence>
<name>A0ACD4D3Q0_9HYPH</name>
<proteinExistence type="predicted"/>
<accession>A0ACD4D3Q0</accession>
<evidence type="ECO:0000313" key="1">
    <source>
        <dbReference type="EMBL" id="UXN60422.1"/>
    </source>
</evidence>
<gene>
    <name evidence="1" type="ORF">N8E88_28655</name>
</gene>
<dbReference type="EMBL" id="CP104973">
    <property type="protein sequence ID" value="UXN60422.1"/>
    <property type="molecule type" value="Genomic_DNA"/>
</dbReference>
<dbReference type="Proteomes" id="UP001061991">
    <property type="component" value="Chromosome"/>
</dbReference>
<keyword evidence="2" id="KW-1185">Reference proteome</keyword>
<organism evidence="1 2">
    <name type="scientific">Phyllobacterium zundukense</name>
    <dbReference type="NCBI Taxonomy" id="1867719"/>
    <lineage>
        <taxon>Bacteria</taxon>
        <taxon>Pseudomonadati</taxon>
        <taxon>Pseudomonadota</taxon>
        <taxon>Alphaproteobacteria</taxon>
        <taxon>Hyphomicrobiales</taxon>
        <taxon>Phyllobacteriaceae</taxon>
        <taxon>Phyllobacterium</taxon>
    </lineage>
</organism>
<protein>
    <submittedName>
        <fullName evidence="1">DUF983 domain-containing protein</fullName>
    </submittedName>
</protein>
<evidence type="ECO:0000313" key="2">
    <source>
        <dbReference type="Proteomes" id="UP001061991"/>
    </source>
</evidence>